<evidence type="ECO:0000313" key="2">
    <source>
        <dbReference type="Proteomes" id="UP000828390"/>
    </source>
</evidence>
<gene>
    <name evidence="1" type="ORF">DPMN_113786</name>
</gene>
<evidence type="ECO:0000313" key="1">
    <source>
        <dbReference type="EMBL" id="KAH3840339.1"/>
    </source>
</evidence>
<protein>
    <submittedName>
        <fullName evidence="1">Uncharacterized protein</fullName>
    </submittedName>
</protein>
<accession>A0A9D4KIX4</accession>
<keyword evidence="2" id="KW-1185">Reference proteome</keyword>
<dbReference type="Proteomes" id="UP000828390">
    <property type="component" value="Unassembled WGS sequence"/>
</dbReference>
<name>A0A9D4KIX4_DREPO</name>
<reference evidence="1" key="2">
    <citation type="submission" date="2020-11" db="EMBL/GenBank/DDBJ databases">
        <authorList>
            <person name="McCartney M.A."/>
            <person name="Auch B."/>
            <person name="Kono T."/>
            <person name="Mallez S."/>
            <person name="Becker A."/>
            <person name="Gohl D.M."/>
            <person name="Silverstein K.A.T."/>
            <person name="Koren S."/>
            <person name="Bechman K.B."/>
            <person name="Herman A."/>
            <person name="Abrahante J.E."/>
            <person name="Garbe J."/>
        </authorList>
    </citation>
    <scope>NUCLEOTIDE SEQUENCE</scope>
    <source>
        <strain evidence="1">Duluth1</strain>
        <tissue evidence="1">Whole animal</tissue>
    </source>
</reference>
<dbReference type="AlphaFoldDB" id="A0A9D4KIX4"/>
<dbReference type="EMBL" id="JAIWYP010000004">
    <property type="protein sequence ID" value="KAH3840339.1"/>
    <property type="molecule type" value="Genomic_DNA"/>
</dbReference>
<reference evidence="1" key="1">
    <citation type="journal article" date="2019" name="bioRxiv">
        <title>The Genome of the Zebra Mussel, Dreissena polymorpha: A Resource for Invasive Species Research.</title>
        <authorList>
            <person name="McCartney M.A."/>
            <person name="Auch B."/>
            <person name="Kono T."/>
            <person name="Mallez S."/>
            <person name="Zhang Y."/>
            <person name="Obille A."/>
            <person name="Becker A."/>
            <person name="Abrahante J.E."/>
            <person name="Garbe J."/>
            <person name="Badalamenti J.P."/>
            <person name="Herman A."/>
            <person name="Mangelson H."/>
            <person name="Liachko I."/>
            <person name="Sullivan S."/>
            <person name="Sone E.D."/>
            <person name="Koren S."/>
            <person name="Silverstein K.A.T."/>
            <person name="Beckman K.B."/>
            <person name="Gohl D.M."/>
        </authorList>
    </citation>
    <scope>NUCLEOTIDE SEQUENCE</scope>
    <source>
        <strain evidence="1">Duluth1</strain>
        <tissue evidence="1">Whole animal</tissue>
    </source>
</reference>
<proteinExistence type="predicted"/>
<comment type="caution">
    <text evidence="1">The sequence shown here is derived from an EMBL/GenBank/DDBJ whole genome shotgun (WGS) entry which is preliminary data.</text>
</comment>
<sequence length="108" mass="12442">MNITESPKAPEKTADVELKLKDRIANHRIPTKKSTIRPNFLNCKNTNAKSSIYQKTNTDEGQRFNLVDDVTKRFGFRLLFIQTIQATGFSIAHSKDKTTMRNEYSLTY</sequence>
<organism evidence="1 2">
    <name type="scientific">Dreissena polymorpha</name>
    <name type="common">Zebra mussel</name>
    <name type="synonym">Mytilus polymorpha</name>
    <dbReference type="NCBI Taxonomy" id="45954"/>
    <lineage>
        <taxon>Eukaryota</taxon>
        <taxon>Metazoa</taxon>
        <taxon>Spiralia</taxon>
        <taxon>Lophotrochozoa</taxon>
        <taxon>Mollusca</taxon>
        <taxon>Bivalvia</taxon>
        <taxon>Autobranchia</taxon>
        <taxon>Heteroconchia</taxon>
        <taxon>Euheterodonta</taxon>
        <taxon>Imparidentia</taxon>
        <taxon>Neoheterodontei</taxon>
        <taxon>Myida</taxon>
        <taxon>Dreissenoidea</taxon>
        <taxon>Dreissenidae</taxon>
        <taxon>Dreissena</taxon>
    </lineage>
</organism>